<dbReference type="InterPro" id="IPR002067">
    <property type="entry name" value="MCP"/>
</dbReference>
<dbReference type="InterPro" id="IPR023395">
    <property type="entry name" value="MCP_dom_sf"/>
</dbReference>
<dbReference type="WBParaSite" id="TCLT_0000511001-mRNA-1">
    <property type="protein sequence ID" value="TCLT_0000511001-mRNA-1"/>
    <property type="gene ID" value="TCLT_0000511001"/>
</dbReference>
<evidence type="ECO:0000313" key="9">
    <source>
        <dbReference type="EMBL" id="VDN02303.1"/>
    </source>
</evidence>
<dbReference type="PRINTS" id="PR00926">
    <property type="entry name" value="MITOCARRIER"/>
</dbReference>
<evidence type="ECO:0000256" key="8">
    <source>
        <dbReference type="RuleBase" id="RU000488"/>
    </source>
</evidence>
<feature type="repeat" description="Solcar" evidence="7">
    <location>
        <begin position="222"/>
        <end position="312"/>
    </location>
</feature>
<evidence type="ECO:0000256" key="5">
    <source>
        <dbReference type="ARBA" id="ARBA00022737"/>
    </source>
</evidence>
<dbReference type="OrthoDB" id="18574at2759"/>
<reference evidence="9 10" key="2">
    <citation type="submission" date="2018-11" db="EMBL/GenBank/DDBJ databases">
        <authorList>
            <consortium name="Pathogen Informatics"/>
        </authorList>
    </citation>
    <scope>NUCLEOTIDE SEQUENCE [LARGE SCALE GENOMIC DNA]</scope>
</reference>
<comment type="subcellular location">
    <subcellularLocation>
        <location evidence="1">Membrane</location>
        <topology evidence="1">Multi-pass membrane protein</topology>
    </subcellularLocation>
</comment>
<keyword evidence="4 7" id="KW-0812">Transmembrane</keyword>
<evidence type="ECO:0000256" key="6">
    <source>
        <dbReference type="ARBA" id="ARBA00023136"/>
    </source>
</evidence>
<keyword evidence="10" id="KW-1185">Reference proteome</keyword>
<gene>
    <name evidence="9" type="ORF">TCLT_LOCUS5099</name>
</gene>
<dbReference type="AlphaFoldDB" id="A0A0N5CXI3"/>
<dbReference type="GO" id="GO:0016020">
    <property type="term" value="C:membrane"/>
    <property type="evidence" value="ECO:0007669"/>
    <property type="project" value="UniProtKB-SubCell"/>
</dbReference>
<keyword evidence="5" id="KW-0677">Repeat</keyword>
<dbReference type="SUPFAM" id="SSF103506">
    <property type="entry name" value="Mitochondrial carrier"/>
    <property type="match status" value="1"/>
</dbReference>
<sequence>MTGYGVHELSSFDYGQAGLFSGFATRCLIQPLDVQLDPTFGNTRGKYHGVLQALSRIYKEEGLTAFWKGHVPAQGVSLTYGLIQFTLFEFLTEQTLHIPCTAKKNRKLTDIICGALAGSMAGTAALPMDVIRTRLVIQSQPKVYNGMFHAINMIWHLEGFRGFFRGLAASLAQIAPYSGLQFCLYNSLSNTWKKLPDYLGMSCIFLVIDLFLKHYILKISIADSSGPLCCGALAGIISKTAVYPLDVVRHRLQVQGFDRFTEVPWTSTYSVLSSIVKNEKITGLFKGIWPSQLKAACSSGFSFMFYEIFLHIIRSLKDC</sequence>
<dbReference type="EMBL" id="UYYF01004320">
    <property type="protein sequence ID" value="VDN02303.1"/>
    <property type="molecule type" value="Genomic_DNA"/>
</dbReference>
<dbReference type="Pfam" id="PF00153">
    <property type="entry name" value="Mito_carr"/>
    <property type="match status" value="3"/>
</dbReference>
<proteinExistence type="inferred from homology"/>
<evidence type="ECO:0000256" key="7">
    <source>
        <dbReference type="PROSITE-ProRule" id="PRU00282"/>
    </source>
</evidence>
<evidence type="ECO:0000256" key="1">
    <source>
        <dbReference type="ARBA" id="ARBA00004141"/>
    </source>
</evidence>
<dbReference type="PANTHER" id="PTHR24089">
    <property type="entry name" value="SOLUTE CARRIER FAMILY 25"/>
    <property type="match status" value="1"/>
</dbReference>
<keyword evidence="3 8" id="KW-0813">Transport</keyword>
<dbReference type="PROSITE" id="PS50920">
    <property type="entry name" value="SOLCAR"/>
    <property type="match status" value="3"/>
</dbReference>
<dbReference type="InterPro" id="IPR018108">
    <property type="entry name" value="MCP_transmembrane"/>
</dbReference>
<evidence type="ECO:0000256" key="2">
    <source>
        <dbReference type="ARBA" id="ARBA00006375"/>
    </source>
</evidence>
<evidence type="ECO:0000313" key="10">
    <source>
        <dbReference type="Proteomes" id="UP000276776"/>
    </source>
</evidence>
<evidence type="ECO:0000313" key="11">
    <source>
        <dbReference type="WBParaSite" id="TCLT_0000511001-mRNA-1"/>
    </source>
</evidence>
<dbReference type="GO" id="GO:0055085">
    <property type="term" value="P:transmembrane transport"/>
    <property type="evidence" value="ECO:0007669"/>
    <property type="project" value="InterPro"/>
</dbReference>
<comment type="similarity">
    <text evidence="2 8">Belongs to the mitochondrial carrier (TC 2.A.29) family.</text>
</comment>
<protein>
    <submittedName>
        <fullName evidence="11">Mitochondrial thiamine pyrophosphate carrier</fullName>
    </submittedName>
</protein>
<dbReference type="Gene3D" id="1.50.40.10">
    <property type="entry name" value="Mitochondrial carrier domain"/>
    <property type="match status" value="1"/>
</dbReference>
<accession>A0A0N5CXI3</accession>
<name>A0A0N5CXI3_THECL</name>
<keyword evidence="6 7" id="KW-0472">Membrane</keyword>
<dbReference type="Proteomes" id="UP000276776">
    <property type="component" value="Unassembled WGS sequence"/>
</dbReference>
<dbReference type="STRING" id="103827.A0A0N5CXI3"/>
<dbReference type="OMA" id="MYVCYGA"/>
<feature type="repeat" description="Solcar" evidence="7">
    <location>
        <begin position="9"/>
        <end position="94"/>
    </location>
</feature>
<organism evidence="11">
    <name type="scientific">Thelazia callipaeda</name>
    <name type="common">Oriental eyeworm</name>
    <name type="synonym">Parasitic nematode</name>
    <dbReference type="NCBI Taxonomy" id="103827"/>
    <lineage>
        <taxon>Eukaryota</taxon>
        <taxon>Metazoa</taxon>
        <taxon>Ecdysozoa</taxon>
        <taxon>Nematoda</taxon>
        <taxon>Chromadorea</taxon>
        <taxon>Rhabditida</taxon>
        <taxon>Spirurina</taxon>
        <taxon>Spiruromorpha</taxon>
        <taxon>Thelazioidea</taxon>
        <taxon>Thelaziidae</taxon>
        <taxon>Thelazia</taxon>
    </lineage>
</organism>
<reference evidence="11" key="1">
    <citation type="submission" date="2016-04" db="UniProtKB">
        <authorList>
            <consortium name="WormBaseParasite"/>
        </authorList>
    </citation>
    <scope>IDENTIFICATION</scope>
</reference>
<evidence type="ECO:0000256" key="4">
    <source>
        <dbReference type="ARBA" id="ARBA00022692"/>
    </source>
</evidence>
<feature type="repeat" description="Solcar" evidence="7">
    <location>
        <begin position="105"/>
        <end position="191"/>
    </location>
</feature>
<evidence type="ECO:0000256" key="3">
    <source>
        <dbReference type="ARBA" id="ARBA00022448"/>
    </source>
</evidence>